<organism evidence="2 3">
    <name type="scientific">Dehalobacter restrictus (strain DSM 9455 / PER-K23)</name>
    <dbReference type="NCBI Taxonomy" id="871738"/>
    <lineage>
        <taxon>Bacteria</taxon>
        <taxon>Bacillati</taxon>
        <taxon>Bacillota</taxon>
        <taxon>Clostridia</taxon>
        <taxon>Eubacteriales</taxon>
        <taxon>Desulfitobacteriaceae</taxon>
        <taxon>Dehalobacter</taxon>
    </lineage>
</organism>
<evidence type="ECO:0000313" key="2">
    <source>
        <dbReference type="EMBL" id="AHF11462.1"/>
    </source>
</evidence>
<dbReference type="Pfam" id="PF03435">
    <property type="entry name" value="Sacchrp_dh_NADP"/>
    <property type="match status" value="1"/>
</dbReference>
<dbReference type="InterPro" id="IPR036291">
    <property type="entry name" value="NAD(P)-bd_dom_sf"/>
</dbReference>
<accession>A0ABN4C1N7</accession>
<dbReference type="Gene3D" id="3.30.360.10">
    <property type="entry name" value="Dihydrodipicolinate Reductase, domain 2"/>
    <property type="match status" value="1"/>
</dbReference>
<dbReference type="EMBL" id="CP007033">
    <property type="protein sequence ID" value="AHF11462.1"/>
    <property type="molecule type" value="Genomic_DNA"/>
</dbReference>
<dbReference type="Proteomes" id="UP000018934">
    <property type="component" value="Chromosome"/>
</dbReference>
<protein>
    <recommendedName>
        <fullName evidence="1">Saccharopine dehydrogenase NADP binding domain-containing protein</fullName>
    </recommendedName>
</protein>
<evidence type="ECO:0000313" key="3">
    <source>
        <dbReference type="Proteomes" id="UP000018934"/>
    </source>
</evidence>
<reference evidence="2 3" key="1">
    <citation type="journal article" date="2013" name="Stand. Genomic Sci.">
        <title>Complete genome sequence of Dehalobacter restrictus PER-K23(T.).</title>
        <authorList>
            <person name="Kruse T."/>
            <person name="Maillard J."/>
            <person name="Goodwin L."/>
            <person name="Woyke T."/>
            <person name="Teshima H."/>
            <person name="Bruce D."/>
            <person name="Detter C."/>
            <person name="Tapia R."/>
            <person name="Han C."/>
            <person name="Huntemann M."/>
            <person name="Wei C.L."/>
            <person name="Han J."/>
            <person name="Chen A."/>
            <person name="Kyrpides N."/>
            <person name="Szeto E."/>
            <person name="Markowitz V."/>
            <person name="Ivanova N."/>
            <person name="Pagani I."/>
            <person name="Pati A."/>
            <person name="Pitluck S."/>
            <person name="Nolan M."/>
            <person name="Holliger C."/>
            <person name="Smidt H."/>
        </authorList>
    </citation>
    <scope>NUCLEOTIDE SEQUENCE [LARGE SCALE GENOMIC DNA]</scope>
    <source>
        <strain evidence="3">DSM 9455</strain>
    </source>
</reference>
<proteinExistence type="predicted"/>
<dbReference type="PANTHER" id="PTHR43796">
    <property type="entry name" value="CARBOXYNORSPERMIDINE SYNTHASE"/>
    <property type="match status" value="1"/>
</dbReference>
<dbReference type="PANTHER" id="PTHR43796:SF2">
    <property type="entry name" value="CARBOXYNORSPERMIDINE SYNTHASE"/>
    <property type="match status" value="1"/>
</dbReference>
<gene>
    <name evidence="2" type="ORF">DEHRE_12265</name>
</gene>
<sequence>MKVLAKRKEEKMMSKILILGGTGQTGRLISRHLLEYSEATVTIGTRYPDKAQVFVDELNQQYPGLRASAVYANASEAESLRTAFKDQSIVVVAAPTTAYTEIVAQAALQAGIDYLDVQLGSKKFAYLQSLATEIKSAGRTFITEAGFHPGLPSALVRYVATHMDSIESAITAGYLNMGKDLPYTEAVDELVECFKEYQAQVYKNGQWTKKSSYEIRKIDFGSDIGLKRCYSMFFEELQPLPELYPSLKNLGFYISESHWVTDWVTMSIVWMWLKIMPNAVRSIGKLLWWSMGTFHKPPYRVELLVRASGSKDGQMIQPHVSVSHPDGYELTAIPVVATLLQYLDGSARKPGLWMMGHLAEPNRLLKDMEKMGVKCISSFS</sequence>
<feature type="domain" description="Saccharopine dehydrogenase NADP binding" evidence="1">
    <location>
        <begin position="16"/>
        <end position="140"/>
    </location>
</feature>
<dbReference type="Gene3D" id="3.40.50.720">
    <property type="entry name" value="NAD(P)-binding Rossmann-like Domain"/>
    <property type="match status" value="1"/>
</dbReference>
<evidence type="ECO:0000259" key="1">
    <source>
        <dbReference type="Pfam" id="PF03435"/>
    </source>
</evidence>
<dbReference type="InterPro" id="IPR005097">
    <property type="entry name" value="Sacchrp_dh_NADP-bd"/>
</dbReference>
<dbReference type="SUPFAM" id="SSF51735">
    <property type="entry name" value="NAD(P)-binding Rossmann-fold domains"/>
    <property type="match status" value="1"/>
</dbReference>
<name>A0ABN4C1N7_DEHRP</name>
<keyword evidence="3" id="KW-1185">Reference proteome</keyword>